<dbReference type="PANTHER" id="PTHR13696">
    <property type="entry name" value="P-LOOP CONTAINING NUCLEOSIDE TRIPHOSPHATE HYDROLASE"/>
    <property type="match status" value="1"/>
</dbReference>
<dbReference type="InterPro" id="IPR027417">
    <property type="entry name" value="P-loop_NTPase"/>
</dbReference>
<dbReference type="RefSeq" id="WP_195362218.1">
    <property type="nucleotide sequence ID" value="NZ_CP084005.1"/>
</dbReference>
<protein>
    <submittedName>
        <fullName evidence="2">Sporulation initiation inhibitor protein Soj</fullName>
        <ecNumber evidence="2">3.6.-.-</ecNumber>
    </submittedName>
</protein>
<dbReference type="EC" id="3.6.-.-" evidence="2"/>
<gene>
    <name evidence="2" type="primary">soj_3</name>
    <name evidence="2" type="ORF">CKJAJONC_01842</name>
</gene>
<dbReference type="InterPro" id="IPR050678">
    <property type="entry name" value="DNA_Partitioning_ATPase"/>
</dbReference>
<dbReference type="PIRSF" id="PIRSF009320">
    <property type="entry name" value="Nuc_binding_HP_1000"/>
    <property type="match status" value="1"/>
</dbReference>
<dbReference type="GO" id="GO:0016787">
    <property type="term" value="F:hydrolase activity"/>
    <property type="evidence" value="ECO:0007669"/>
    <property type="project" value="UniProtKB-KW"/>
</dbReference>
<dbReference type="CDD" id="cd02042">
    <property type="entry name" value="ParAB_family"/>
    <property type="match status" value="1"/>
</dbReference>
<keyword evidence="2" id="KW-0378">Hydrolase</keyword>
<dbReference type="SUPFAM" id="SSF52540">
    <property type="entry name" value="P-loop containing nucleoside triphosphate hydrolases"/>
    <property type="match status" value="1"/>
</dbReference>
<evidence type="ECO:0000313" key="3">
    <source>
        <dbReference type="Proteomes" id="UP000368032"/>
    </source>
</evidence>
<dbReference type="Pfam" id="PF01656">
    <property type="entry name" value="CbiA"/>
    <property type="match status" value="1"/>
</dbReference>
<dbReference type="EMBL" id="CABWIF010000019">
    <property type="protein sequence ID" value="VWL96187.1"/>
    <property type="molecule type" value="Genomic_DNA"/>
</dbReference>
<name>A0A5K1J1L6_9ACTN</name>
<dbReference type="PANTHER" id="PTHR13696:SF96">
    <property type="entry name" value="COBQ_COBB_MIND_PARA NUCLEOTIDE BINDING DOMAIN-CONTAINING PROTEIN"/>
    <property type="match status" value="1"/>
</dbReference>
<dbReference type="AlphaFoldDB" id="A0A5K1J1L6"/>
<reference evidence="2 3" key="1">
    <citation type="submission" date="2019-10" db="EMBL/GenBank/DDBJ databases">
        <authorList>
            <person name="Wolf R A."/>
        </authorList>
    </citation>
    <scope>NUCLEOTIDE SEQUENCE [LARGE SCALE GENOMIC DNA]</scope>
    <source>
        <strain evidence="2">Collinsella_aerofaciens_DSM_13712</strain>
    </source>
</reference>
<evidence type="ECO:0000259" key="1">
    <source>
        <dbReference type="Pfam" id="PF01656"/>
    </source>
</evidence>
<sequence length="201" mass="21198">MIVSLINLKGGVGKTTSCIALATAAARDGKEVVVLDADPQGSATFWADNAEDNGEELPFAVDAANPATVKRAAKKFKGDPGRWAFIDCPPNGAILDAAQDASDFVIVPTGTGNADLVKTAETVKTMEANGRPYAVLLTRVLTNTNGFKAAQENLAAGGISYFDTAIRQKEDLKGYFGLPFGSALYGYDDVYSELREALNGR</sequence>
<accession>A0A5K1J1L6</accession>
<proteinExistence type="predicted"/>
<dbReference type="InterPro" id="IPR002586">
    <property type="entry name" value="CobQ/CobB/MinD/ParA_Nub-bd_dom"/>
</dbReference>
<feature type="domain" description="CobQ/CobB/MinD/ParA nucleotide binding" evidence="1">
    <location>
        <begin position="4"/>
        <end position="172"/>
    </location>
</feature>
<organism evidence="2 3">
    <name type="scientific">Collinsella aerofaciens</name>
    <dbReference type="NCBI Taxonomy" id="74426"/>
    <lineage>
        <taxon>Bacteria</taxon>
        <taxon>Bacillati</taxon>
        <taxon>Actinomycetota</taxon>
        <taxon>Coriobacteriia</taxon>
        <taxon>Coriobacteriales</taxon>
        <taxon>Coriobacteriaceae</taxon>
        <taxon>Collinsella</taxon>
    </lineage>
</organism>
<dbReference type="Gene3D" id="3.40.50.300">
    <property type="entry name" value="P-loop containing nucleotide triphosphate hydrolases"/>
    <property type="match status" value="1"/>
</dbReference>
<dbReference type="Proteomes" id="UP000368032">
    <property type="component" value="Unassembled WGS sequence"/>
</dbReference>
<evidence type="ECO:0000313" key="2">
    <source>
        <dbReference type="EMBL" id="VWL96187.1"/>
    </source>
</evidence>